<feature type="transmembrane region" description="Helical" evidence="5">
    <location>
        <begin position="241"/>
        <end position="259"/>
    </location>
</feature>
<feature type="transmembrane region" description="Helical" evidence="5">
    <location>
        <begin position="434"/>
        <end position="456"/>
    </location>
</feature>
<feature type="domain" description="Major facilitator superfamily (MFS) profile" evidence="6">
    <location>
        <begin position="55"/>
        <end position="498"/>
    </location>
</feature>
<feature type="transmembrane region" description="Helical" evidence="5">
    <location>
        <begin position="145"/>
        <end position="167"/>
    </location>
</feature>
<evidence type="ECO:0000256" key="3">
    <source>
        <dbReference type="ARBA" id="ARBA00022989"/>
    </source>
</evidence>
<dbReference type="InterPro" id="IPR011701">
    <property type="entry name" value="MFS"/>
</dbReference>
<reference evidence="8" key="1">
    <citation type="submission" date="2022-11" db="UniProtKB">
        <authorList>
            <consortium name="WormBaseParasite"/>
        </authorList>
    </citation>
    <scope>IDENTIFICATION</scope>
</reference>
<feature type="transmembrane region" description="Helical" evidence="5">
    <location>
        <begin position="307"/>
        <end position="332"/>
    </location>
</feature>
<dbReference type="FunFam" id="1.20.1250.20:FF:000532">
    <property type="entry name" value="SLC (SoLute Carrier) homolog"/>
    <property type="match status" value="1"/>
</dbReference>
<dbReference type="Gene3D" id="1.20.1250.20">
    <property type="entry name" value="MFS general substrate transporter like domains"/>
    <property type="match status" value="1"/>
</dbReference>
<dbReference type="GO" id="GO:0022857">
    <property type="term" value="F:transmembrane transporter activity"/>
    <property type="evidence" value="ECO:0007669"/>
    <property type="project" value="InterPro"/>
</dbReference>
<evidence type="ECO:0000256" key="4">
    <source>
        <dbReference type="ARBA" id="ARBA00023136"/>
    </source>
</evidence>
<evidence type="ECO:0000259" key="6">
    <source>
        <dbReference type="PROSITE" id="PS50850"/>
    </source>
</evidence>
<dbReference type="GO" id="GO:0006820">
    <property type="term" value="P:monoatomic anion transport"/>
    <property type="evidence" value="ECO:0007669"/>
    <property type="project" value="TreeGrafter"/>
</dbReference>
<evidence type="ECO:0000256" key="2">
    <source>
        <dbReference type="ARBA" id="ARBA00022692"/>
    </source>
</evidence>
<feature type="transmembrane region" description="Helical" evidence="5">
    <location>
        <begin position="379"/>
        <end position="397"/>
    </location>
</feature>
<keyword evidence="4 5" id="KW-0472">Membrane</keyword>
<keyword evidence="3 5" id="KW-1133">Transmembrane helix</keyword>
<dbReference type="Proteomes" id="UP000887569">
    <property type="component" value="Unplaced"/>
</dbReference>
<feature type="transmembrane region" description="Helical" evidence="5">
    <location>
        <begin position="476"/>
        <end position="497"/>
    </location>
</feature>
<dbReference type="PROSITE" id="PS50850">
    <property type="entry name" value="MFS"/>
    <property type="match status" value="1"/>
</dbReference>
<dbReference type="InterPro" id="IPR036259">
    <property type="entry name" value="MFS_trans_sf"/>
</dbReference>
<name>A0A914ZSB1_PARUN</name>
<organism evidence="7 8">
    <name type="scientific">Parascaris univalens</name>
    <name type="common">Nematode worm</name>
    <dbReference type="NCBI Taxonomy" id="6257"/>
    <lineage>
        <taxon>Eukaryota</taxon>
        <taxon>Metazoa</taxon>
        <taxon>Ecdysozoa</taxon>
        <taxon>Nematoda</taxon>
        <taxon>Chromadorea</taxon>
        <taxon>Rhabditida</taxon>
        <taxon>Spirurina</taxon>
        <taxon>Ascaridomorpha</taxon>
        <taxon>Ascaridoidea</taxon>
        <taxon>Ascarididae</taxon>
        <taxon>Parascaris</taxon>
    </lineage>
</organism>
<dbReference type="PANTHER" id="PTHR11662">
    <property type="entry name" value="SOLUTE CARRIER FAMILY 17"/>
    <property type="match status" value="1"/>
</dbReference>
<evidence type="ECO:0000313" key="7">
    <source>
        <dbReference type="Proteomes" id="UP000887569"/>
    </source>
</evidence>
<comment type="subcellular location">
    <subcellularLocation>
        <location evidence="1">Membrane</location>
        <topology evidence="1">Multi-pass membrane protein</topology>
    </subcellularLocation>
</comment>
<feature type="transmembrane region" description="Helical" evidence="5">
    <location>
        <begin position="119"/>
        <end position="138"/>
    </location>
</feature>
<protein>
    <submittedName>
        <fullName evidence="8">Major facilitator superfamily (MFS) profile domain-containing protein</fullName>
    </submittedName>
</protein>
<sequence>MDTRELLLRMATVHPVIDKLPTKLNYRWFPSFRMMTATLLCLCFASVHMMNSNMGMAIVCMVNSTEFIDLNFTESHTENRTICLAEGDEFADTLTDRLADDVEEDRAPKLNWSAEEQGYIFSAFNLGLLAMLGTGFLADKFNAKYAIIASVLIASFANFLIAAASSISVYMTIFGRLLVGVSDALLQPSVNSLITRWFPPAERSYALGLATGGRQLGTLLIVPTAGALCGQSFLFGGWPSIFYLSATTGIVFVIIYIAIGADKPSKQNFISDAELKYILSLNSSEEFGKKRIERKIPWMEILKSSPVWAAVIAVICHEFPLMTMIMFLPSYLHDVHHYTATENGILSALPTASLWISKIFSSYLNTFLQRRTKLRRTNICKLLNTIASCGLAIFLFASTTLDASHASLAVVFLCASMASAGLHTPGCQTALVSLAPAFSGAITGLAFFFVASSGIINPLLTKWIVQHGKRIEWNTVFFISTLVALVPVVVFNIWGSADVQPWAKSSRIKSKSTVVSVNLSSAINGNDFIHNNDSQTSSFRSPQLTANI</sequence>
<dbReference type="InterPro" id="IPR020846">
    <property type="entry name" value="MFS_dom"/>
</dbReference>
<evidence type="ECO:0000256" key="1">
    <source>
        <dbReference type="ARBA" id="ARBA00004141"/>
    </source>
</evidence>
<dbReference type="PANTHER" id="PTHR11662:SF331">
    <property type="entry name" value="MAJOR FACILITATOR SUPERFAMILY (MFS) PROFILE DOMAIN-CONTAINING PROTEIN"/>
    <property type="match status" value="1"/>
</dbReference>
<evidence type="ECO:0000313" key="8">
    <source>
        <dbReference type="WBParaSite" id="PgB08_g023_t01"/>
    </source>
</evidence>
<proteinExistence type="predicted"/>
<dbReference type="InterPro" id="IPR050382">
    <property type="entry name" value="MFS_Na/Anion_cotransporter"/>
</dbReference>
<dbReference type="AlphaFoldDB" id="A0A914ZSB1"/>
<dbReference type="Pfam" id="PF07690">
    <property type="entry name" value="MFS_1"/>
    <property type="match status" value="1"/>
</dbReference>
<dbReference type="WBParaSite" id="PgB08_g023_t01">
    <property type="protein sequence ID" value="PgB08_g023_t01"/>
    <property type="gene ID" value="PgB08_g023"/>
</dbReference>
<dbReference type="GO" id="GO:0016020">
    <property type="term" value="C:membrane"/>
    <property type="evidence" value="ECO:0007669"/>
    <property type="project" value="UniProtKB-SubCell"/>
</dbReference>
<keyword evidence="2 5" id="KW-0812">Transmembrane</keyword>
<accession>A0A914ZSB1</accession>
<dbReference type="SUPFAM" id="SSF103473">
    <property type="entry name" value="MFS general substrate transporter"/>
    <property type="match status" value="1"/>
</dbReference>
<feature type="transmembrane region" description="Helical" evidence="5">
    <location>
        <begin position="344"/>
        <end position="367"/>
    </location>
</feature>
<keyword evidence="7" id="KW-1185">Reference proteome</keyword>
<evidence type="ECO:0000256" key="5">
    <source>
        <dbReference type="SAM" id="Phobius"/>
    </source>
</evidence>